<feature type="transmembrane region" description="Helical" evidence="7">
    <location>
        <begin position="291"/>
        <end position="316"/>
    </location>
</feature>
<evidence type="ECO:0000256" key="6">
    <source>
        <dbReference type="ARBA" id="ARBA00023136"/>
    </source>
</evidence>
<protein>
    <submittedName>
        <fullName evidence="8">Chromate transporter</fullName>
    </submittedName>
</protein>
<feature type="transmembrane region" description="Helical" evidence="7">
    <location>
        <begin position="226"/>
        <end position="244"/>
    </location>
</feature>
<name>A0ABM7RBP5_9BACT</name>
<feature type="transmembrane region" description="Helical" evidence="7">
    <location>
        <begin position="195"/>
        <end position="214"/>
    </location>
</feature>
<keyword evidence="5 7" id="KW-1133">Transmembrane helix</keyword>
<keyword evidence="4 7" id="KW-0812">Transmembrane</keyword>
<evidence type="ECO:0000256" key="3">
    <source>
        <dbReference type="ARBA" id="ARBA00022475"/>
    </source>
</evidence>
<dbReference type="PANTHER" id="PTHR33567">
    <property type="entry name" value="CHROMATE ION TRANSPORTER (EUROFUNG)"/>
    <property type="match status" value="1"/>
</dbReference>
<dbReference type="InterPro" id="IPR003370">
    <property type="entry name" value="Chromate_transpt"/>
</dbReference>
<keyword evidence="6 7" id="KW-0472">Membrane</keyword>
<comment type="similarity">
    <text evidence="2">Belongs to the chromate ion transporter (CHR) (TC 2.A.51) family.</text>
</comment>
<feature type="transmembrane region" description="Helical" evidence="7">
    <location>
        <begin position="328"/>
        <end position="349"/>
    </location>
</feature>
<dbReference type="PIRSF" id="PIRSF004810">
    <property type="entry name" value="ChrA"/>
    <property type="match status" value="1"/>
</dbReference>
<dbReference type="EMBL" id="AP024702">
    <property type="protein sequence ID" value="BCX47829.1"/>
    <property type="molecule type" value="Genomic_DNA"/>
</dbReference>
<feature type="transmembrane region" description="Helical" evidence="7">
    <location>
        <begin position="110"/>
        <end position="131"/>
    </location>
</feature>
<dbReference type="Pfam" id="PF02417">
    <property type="entry name" value="Chromate_transp"/>
    <property type="match status" value="2"/>
</dbReference>
<evidence type="ECO:0000256" key="2">
    <source>
        <dbReference type="ARBA" id="ARBA00005262"/>
    </source>
</evidence>
<evidence type="ECO:0000256" key="1">
    <source>
        <dbReference type="ARBA" id="ARBA00004651"/>
    </source>
</evidence>
<feature type="transmembrane region" description="Helical" evidence="7">
    <location>
        <begin position="77"/>
        <end position="98"/>
    </location>
</feature>
<dbReference type="NCBIfam" id="TIGR00937">
    <property type="entry name" value="2A51"/>
    <property type="match status" value="1"/>
</dbReference>
<evidence type="ECO:0000313" key="9">
    <source>
        <dbReference type="Proteomes" id="UP001374893"/>
    </source>
</evidence>
<dbReference type="PANTHER" id="PTHR33567:SF3">
    <property type="entry name" value="CHROMATE ION TRANSPORTER (EUROFUNG)"/>
    <property type="match status" value="1"/>
</dbReference>
<evidence type="ECO:0000256" key="7">
    <source>
        <dbReference type="SAM" id="Phobius"/>
    </source>
</evidence>
<evidence type="ECO:0000313" key="8">
    <source>
        <dbReference type="EMBL" id="BCX47829.1"/>
    </source>
</evidence>
<gene>
    <name evidence="8" type="ORF">HAHE_17370</name>
</gene>
<keyword evidence="9" id="KW-1185">Reference proteome</keyword>
<dbReference type="Proteomes" id="UP001374893">
    <property type="component" value="Chromosome"/>
</dbReference>
<feature type="transmembrane region" description="Helical" evidence="7">
    <location>
        <begin position="143"/>
        <end position="175"/>
    </location>
</feature>
<comment type="subcellular location">
    <subcellularLocation>
        <location evidence="1">Cell membrane</location>
        <topology evidence="1">Multi-pass membrane protein</topology>
    </subcellularLocation>
</comment>
<sequence>MQRPLGEIFTAFLKLGLISFGGPVAHLGYFHEEFVVRRKWLNEEAYADLVALCQFLPGPASSQVVFALGLRRGGLPGGLIASLCFTLPSAMLLILFALGVSSLGEIGNAGWLQGLKLAAVAVVAHAVVGMATKLCPDWPRRTLALVLAAALLSWPGVVGQLGAIGIGATFGWIVYRRREKGNLPAPGPAASRSGAIALTLFAILLIGLPFAAIWTDSAGLTVFDRFYRAGSLVFGGGHVVLPLLRAEVVPPGWIRDESFLAGYGAAQAVPGPLFTFAAYLGAGLEYGPSGWGGGLLCLVAIFLPALLLVGGALPFWELLRARPEARAALTGTNAAVVGILLAAFVNPVWMEGVRGAVHFGIALAAFAALTFAKAPSWLVVVGCAGVGAALL</sequence>
<feature type="transmembrane region" description="Helical" evidence="7">
    <location>
        <begin position="361"/>
        <end position="390"/>
    </location>
</feature>
<reference evidence="8 9" key="1">
    <citation type="submission" date="2021-06" db="EMBL/GenBank/DDBJ databases">
        <title>Complete genome of Haloferula helveola possessing various polysaccharide degrading enzymes.</title>
        <authorList>
            <person name="Takami H."/>
            <person name="Huang C."/>
            <person name="Hamasaki K."/>
        </authorList>
    </citation>
    <scope>NUCLEOTIDE SEQUENCE [LARGE SCALE GENOMIC DNA]</scope>
    <source>
        <strain evidence="8 9">CN-1</strain>
    </source>
</reference>
<evidence type="ECO:0000256" key="5">
    <source>
        <dbReference type="ARBA" id="ARBA00022989"/>
    </source>
</evidence>
<accession>A0ABM7RBP5</accession>
<dbReference type="InterPro" id="IPR014047">
    <property type="entry name" value="Chr_Tranpt_l_chain"/>
</dbReference>
<evidence type="ECO:0000256" key="4">
    <source>
        <dbReference type="ARBA" id="ARBA00022692"/>
    </source>
</evidence>
<dbReference type="RefSeq" id="WP_338690244.1">
    <property type="nucleotide sequence ID" value="NZ_AP024702.1"/>
</dbReference>
<keyword evidence="3" id="KW-1003">Cell membrane</keyword>
<feature type="transmembrane region" description="Helical" evidence="7">
    <location>
        <begin position="12"/>
        <end position="29"/>
    </location>
</feature>
<proteinExistence type="inferred from homology"/>
<organism evidence="8 9">
    <name type="scientific">Haloferula helveola</name>
    <dbReference type="NCBI Taxonomy" id="490095"/>
    <lineage>
        <taxon>Bacteria</taxon>
        <taxon>Pseudomonadati</taxon>
        <taxon>Verrucomicrobiota</taxon>
        <taxon>Verrucomicrobiia</taxon>
        <taxon>Verrucomicrobiales</taxon>
        <taxon>Verrucomicrobiaceae</taxon>
        <taxon>Haloferula</taxon>
    </lineage>
</organism>